<feature type="non-terminal residue" evidence="1">
    <location>
        <position position="1"/>
    </location>
</feature>
<accession>X0TGY9</accession>
<reference evidence="1" key="1">
    <citation type="journal article" date="2014" name="Front. Microbiol.">
        <title>High frequency of phylogenetically diverse reductive dehalogenase-homologous genes in deep subseafloor sedimentary metagenomes.</title>
        <authorList>
            <person name="Kawai M."/>
            <person name="Futagami T."/>
            <person name="Toyoda A."/>
            <person name="Takaki Y."/>
            <person name="Nishi S."/>
            <person name="Hori S."/>
            <person name="Arai W."/>
            <person name="Tsubouchi T."/>
            <person name="Morono Y."/>
            <person name="Uchiyama I."/>
            <person name="Ito T."/>
            <person name="Fujiyama A."/>
            <person name="Inagaki F."/>
            <person name="Takami H."/>
        </authorList>
    </citation>
    <scope>NUCLEOTIDE SEQUENCE</scope>
    <source>
        <strain evidence="1">Expedition CK06-06</strain>
    </source>
</reference>
<dbReference type="EMBL" id="BARS01014381">
    <property type="protein sequence ID" value="GAF92823.1"/>
    <property type="molecule type" value="Genomic_DNA"/>
</dbReference>
<feature type="non-terminal residue" evidence="1">
    <location>
        <position position="70"/>
    </location>
</feature>
<organism evidence="1">
    <name type="scientific">marine sediment metagenome</name>
    <dbReference type="NCBI Taxonomy" id="412755"/>
    <lineage>
        <taxon>unclassified sequences</taxon>
        <taxon>metagenomes</taxon>
        <taxon>ecological metagenomes</taxon>
    </lineage>
</organism>
<proteinExistence type="predicted"/>
<comment type="caution">
    <text evidence="1">The sequence shown here is derived from an EMBL/GenBank/DDBJ whole genome shotgun (WGS) entry which is preliminary data.</text>
</comment>
<protein>
    <submittedName>
        <fullName evidence="1">Uncharacterized protein</fullName>
    </submittedName>
</protein>
<evidence type="ECO:0000313" key="1">
    <source>
        <dbReference type="EMBL" id="GAF92823.1"/>
    </source>
</evidence>
<gene>
    <name evidence="1" type="ORF">S01H1_24290</name>
</gene>
<sequence length="70" mass="7804">PIFQAREVTPGVKVRRGESSIGVNAYIVAPLRSERVKDAECVLQILESAEVDLPLQIALELYRASFFEKS</sequence>
<dbReference type="AlphaFoldDB" id="X0TGY9"/>
<name>X0TGY9_9ZZZZ</name>